<comment type="catalytic activity">
    <reaction evidence="7 8">
        <text>L-histidinol phosphate + H2O = L-histidinol + phosphate</text>
        <dbReference type="Rhea" id="RHEA:14465"/>
        <dbReference type="ChEBI" id="CHEBI:15377"/>
        <dbReference type="ChEBI" id="CHEBI:43474"/>
        <dbReference type="ChEBI" id="CHEBI:57699"/>
        <dbReference type="ChEBI" id="CHEBI:57980"/>
        <dbReference type="EC" id="3.1.3.15"/>
    </reaction>
</comment>
<dbReference type="Proteomes" id="UP000601171">
    <property type="component" value="Unassembled WGS sequence"/>
</dbReference>
<reference evidence="10" key="1">
    <citation type="submission" date="2020-08" db="EMBL/GenBank/DDBJ databases">
        <title>Genome public.</title>
        <authorList>
            <person name="Liu C."/>
            <person name="Sun Q."/>
        </authorList>
    </citation>
    <scope>NUCLEOTIDE SEQUENCE</scope>
    <source>
        <strain evidence="10">BX21</strain>
    </source>
</reference>
<dbReference type="InterPro" id="IPR010140">
    <property type="entry name" value="Histidinol_P_phosphatase_HisJ"/>
</dbReference>
<evidence type="ECO:0000256" key="3">
    <source>
        <dbReference type="ARBA" id="ARBA00013085"/>
    </source>
</evidence>
<comment type="caution">
    <text evidence="10">The sequence shown here is derived from an EMBL/GenBank/DDBJ whole genome shotgun (WGS) entry which is preliminary data.</text>
</comment>
<dbReference type="GO" id="GO:0000105">
    <property type="term" value="P:L-histidine biosynthetic process"/>
    <property type="evidence" value="ECO:0007669"/>
    <property type="project" value="UniProtKB-UniRule"/>
</dbReference>
<dbReference type="PANTHER" id="PTHR21039">
    <property type="entry name" value="HISTIDINOL PHOSPHATASE-RELATED"/>
    <property type="match status" value="1"/>
</dbReference>
<evidence type="ECO:0000256" key="5">
    <source>
        <dbReference type="ARBA" id="ARBA00022801"/>
    </source>
</evidence>
<evidence type="ECO:0000256" key="4">
    <source>
        <dbReference type="ARBA" id="ARBA00022605"/>
    </source>
</evidence>
<keyword evidence="11" id="KW-1185">Reference proteome</keyword>
<evidence type="ECO:0000259" key="9">
    <source>
        <dbReference type="SMART" id="SM00481"/>
    </source>
</evidence>
<dbReference type="EC" id="3.1.3.15" evidence="3 8"/>
<dbReference type="InterPro" id="IPR003141">
    <property type="entry name" value="Pol/His_phosphatase_N"/>
</dbReference>
<dbReference type="SUPFAM" id="SSF89550">
    <property type="entry name" value="PHP domain-like"/>
    <property type="match status" value="1"/>
</dbReference>
<sequence>MYDYHLHSEFSIDSKIPMETMVQAGINKNLKSLCFTDHVDLESTPNKIDIQFRPDDYFKNINKVKYKYKNFIEVAAGVEIGMQSHLGKRYEDFINNNPFDFVIMSIHAIDGKDLYIDEYLKDKEPLFAIQEYYKTMYMCLQKYDEFDTLGHIDFIDRYFDDYKDIPKFQKYSDIVEGILKILIEKGKALEINTAGLRYGLGYFHPKMQILKLYRDLGGELLTIGSDAHTPDNIGYEYKFAEKALKELGFKYIYIFKERKKFPIKI</sequence>
<evidence type="ECO:0000256" key="8">
    <source>
        <dbReference type="RuleBase" id="RU366003"/>
    </source>
</evidence>
<comment type="similarity">
    <text evidence="2 8">Belongs to the PHP hydrolase family. HisK subfamily.</text>
</comment>
<keyword evidence="4 8" id="KW-0028">Amino-acid biosynthesis</keyword>
<dbReference type="AlphaFoldDB" id="A0A926EUZ0"/>
<evidence type="ECO:0000313" key="11">
    <source>
        <dbReference type="Proteomes" id="UP000601171"/>
    </source>
</evidence>
<keyword evidence="6 8" id="KW-0368">Histidine biosynthesis</keyword>
<evidence type="ECO:0000256" key="2">
    <source>
        <dbReference type="ARBA" id="ARBA00009152"/>
    </source>
</evidence>
<dbReference type="Gene3D" id="3.20.20.140">
    <property type="entry name" value="Metal-dependent hydrolases"/>
    <property type="match status" value="1"/>
</dbReference>
<name>A0A926EUZ0_9FIRM</name>
<gene>
    <name evidence="10" type="ORF">H8707_11075</name>
</gene>
<evidence type="ECO:0000256" key="6">
    <source>
        <dbReference type="ARBA" id="ARBA00023102"/>
    </source>
</evidence>
<dbReference type="SMART" id="SM00481">
    <property type="entry name" value="POLIIIAc"/>
    <property type="match status" value="1"/>
</dbReference>
<dbReference type="PANTHER" id="PTHR21039:SF0">
    <property type="entry name" value="HISTIDINOL-PHOSPHATASE"/>
    <property type="match status" value="1"/>
</dbReference>
<feature type="domain" description="Polymerase/histidinol phosphatase N-terminal" evidence="9">
    <location>
        <begin position="2"/>
        <end position="84"/>
    </location>
</feature>
<protein>
    <recommendedName>
        <fullName evidence="3 8">Histidinol-phosphatase</fullName>
        <shortName evidence="8">HolPase</shortName>
        <ecNumber evidence="3 8">3.1.3.15</ecNumber>
    </recommendedName>
</protein>
<dbReference type="NCBIfam" id="TIGR01856">
    <property type="entry name" value="hisJ_fam"/>
    <property type="match status" value="1"/>
</dbReference>
<evidence type="ECO:0000256" key="1">
    <source>
        <dbReference type="ARBA" id="ARBA00004970"/>
    </source>
</evidence>
<evidence type="ECO:0000256" key="7">
    <source>
        <dbReference type="ARBA" id="ARBA00049158"/>
    </source>
</evidence>
<dbReference type="RefSeq" id="WP_262430210.1">
    <property type="nucleotide sequence ID" value="NZ_JACRTG010000026.1"/>
</dbReference>
<comment type="pathway">
    <text evidence="1 8">Amino-acid biosynthesis; L-histidine biosynthesis; L-histidine from 5-phospho-alpha-D-ribose 1-diphosphate: step 8/9.</text>
</comment>
<evidence type="ECO:0000313" key="10">
    <source>
        <dbReference type="EMBL" id="MBC8588758.1"/>
    </source>
</evidence>
<dbReference type="GO" id="GO:0005737">
    <property type="term" value="C:cytoplasm"/>
    <property type="evidence" value="ECO:0007669"/>
    <property type="project" value="TreeGrafter"/>
</dbReference>
<dbReference type="EMBL" id="JACRTG010000026">
    <property type="protein sequence ID" value="MBC8588758.1"/>
    <property type="molecule type" value="Genomic_DNA"/>
</dbReference>
<accession>A0A926EUZ0</accession>
<dbReference type="Pfam" id="PF02811">
    <property type="entry name" value="PHP"/>
    <property type="match status" value="1"/>
</dbReference>
<dbReference type="InterPro" id="IPR016195">
    <property type="entry name" value="Pol/histidinol_Pase-like"/>
</dbReference>
<keyword evidence="5 8" id="KW-0378">Hydrolase</keyword>
<organism evidence="10 11">
    <name type="scientific">Paratissierella segnis</name>
    <dbReference type="NCBI Taxonomy" id="2763679"/>
    <lineage>
        <taxon>Bacteria</taxon>
        <taxon>Bacillati</taxon>
        <taxon>Bacillota</taxon>
        <taxon>Tissierellia</taxon>
        <taxon>Tissierellales</taxon>
        <taxon>Tissierellaceae</taxon>
        <taxon>Paratissierella</taxon>
    </lineage>
</organism>
<proteinExistence type="inferred from homology"/>
<dbReference type="InterPro" id="IPR004013">
    <property type="entry name" value="PHP_dom"/>
</dbReference>
<dbReference type="GO" id="GO:0004401">
    <property type="term" value="F:histidinol-phosphatase activity"/>
    <property type="evidence" value="ECO:0007669"/>
    <property type="project" value="UniProtKB-UniRule"/>
</dbReference>